<evidence type="ECO:0000313" key="2">
    <source>
        <dbReference type="EMBL" id="RZT91749.1"/>
    </source>
</evidence>
<protein>
    <submittedName>
        <fullName evidence="2">Uncharacterized protein</fullName>
    </submittedName>
</protein>
<sequence length="45" mass="5269">MTLGLNKRAHSSQALANDMYQLVNDKERQKGRGNKWRKLQLKDIN</sequence>
<dbReference type="EMBL" id="SHKN01000004">
    <property type="protein sequence ID" value="RZT91749.1"/>
    <property type="molecule type" value="Genomic_DNA"/>
</dbReference>
<dbReference type="Proteomes" id="UP000293562">
    <property type="component" value="Unassembled WGS sequence"/>
</dbReference>
<evidence type="ECO:0000313" key="3">
    <source>
        <dbReference type="Proteomes" id="UP000293562"/>
    </source>
</evidence>
<accession>A0A4V6MEF3</accession>
<evidence type="ECO:0000256" key="1">
    <source>
        <dbReference type="SAM" id="MobiDB-lite"/>
    </source>
</evidence>
<keyword evidence="3" id="KW-1185">Reference proteome</keyword>
<name>A0A4V6MEF3_9BACT</name>
<gene>
    <name evidence="2" type="ORF">EV201_2962</name>
</gene>
<dbReference type="AlphaFoldDB" id="A0A4V6MEF3"/>
<proteinExistence type="predicted"/>
<reference evidence="2 3" key="1">
    <citation type="submission" date="2019-02" db="EMBL/GenBank/DDBJ databases">
        <title>Genomic Encyclopedia of Type Strains, Phase IV (KMG-IV): sequencing the most valuable type-strain genomes for metagenomic binning, comparative biology and taxonomic classification.</title>
        <authorList>
            <person name="Goeker M."/>
        </authorList>
    </citation>
    <scope>NUCLEOTIDE SEQUENCE [LARGE SCALE GENOMIC DNA]</scope>
    <source>
        <strain evidence="2 3">DSM 28825</strain>
    </source>
</reference>
<comment type="caution">
    <text evidence="2">The sequence shown here is derived from an EMBL/GenBank/DDBJ whole genome shotgun (WGS) entry which is preliminary data.</text>
</comment>
<organism evidence="2 3">
    <name type="scientific">Ancylomarina subtilis</name>
    <dbReference type="NCBI Taxonomy" id="1639035"/>
    <lineage>
        <taxon>Bacteria</taxon>
        <taxon>Pseudomonadati</taxon>
        <taxon>Bacteroidota</taxon>
        <taxon>Bacteroidia</taxon>
        <taxon>Marinilabiliales</taxon>
        <taxon>Marinifilaceae</taxon>
        <taxon>Ancylomarina</taxon>
    </lineage>
</organism>
<feature type="region of interest" description="Disordered" evidence="1">
    <location>
        <begin position="25"/>
        <end position="45"/>
    </location>
</feature>